<dbReference type="Proteomes" id="UP001374535">
    <property type="component" value="Chromosome 9"/>
</dbReference>
<reference evidence="1 2" key="1">
    <citation type="journal article" date="2023" name="Life. Sci Alliance">
        <title>Evolutionary insights into 3D genome organization and epigenetic landscape of Vigna mungo.</title>
        <authorList>
            <person name="Junaid A."/>
            <person name="Singh B."/>
            <person name="Bhatia S."/>
        </authorList>
    </citation>
    <scope>NUCLEOTIDE SEQUENCE [LARGE SCALE GENOMIC DNA]</scope>
    <source>
        <strain evidence="1">Urdbean</strain>
    </source>
</reference>
<protein>
    <submittedName>
        <fullName evidence="1">Uncharacterized protein</fullName>
    </submittedName>
</protein>
<keyword evidence="2" id="KW-1185">Reference proteome</keyword>
<proteinExistence type="predicted"/>
<organism evidence="1 2">
    <name type="scientific">Vigna mungo</name>
    <name type="common">Black gram</name>
    <name type="synonym">Phaseolus mungo</name>
    <dbReference type="NCBI Taxonomy" id="3915"/>
    <lineage>
        <taxon>Eukaryota</taxon>
        <taxon>Viridiplantae</taxon>
        <taxon>Streptophyta</taxon>
        <taxon>Embryophyta</taxon>
        <taxon>Tracheophyta</taxon>
        <taxon>Spermatophyta</taxon>
        <taxon>Magnoliopsida</taxon>
        <taxon>eudicotyledons</taxon>
        <taxon>Gunneridae</taxon>
        <taxon>Pentapetalae</taxon>
        <taxon>rosids</taxon>
        <taxon>fabids</taxon>
        <taxon>Fabales</taxon>
        <taxon>Fabaceae</taxon>
        <taxon>Papilionoideae</taxon>
        <taxon>50 kb inversion clade</taxon>
        <taxon>NPAAA clade</taxon>
        <taxon>indigoferoid/millettioid clade</taxon>
        <taxon>Phaseoleae</taxon>
        <taxon>Vigna</taxon>
    </lineage>
</organism>
<dbReference type="EMBL" id="CP144692">
    <property type="protein sequence ID" value="WVY98024.1"/>
    <property type="molecule type" value="Genomic_DNA"/>
</dbReference>
<gene>
    <name evidence="1" type="ORF">V8G54_030175</name>
</gene>
<name>A0AAQ3MWJ9_VIGMU</name>
<accession>A0AAQ3MWJ9</accession>
<evidence type="ECO:0000313" key="1">
    <source>
        <dbReference type="EMBL" id="WVY98024.1"/>
    </source>
</evidence>
<sequence length="109" mass="12526">MIIHIRFTNIVRYEHEVAYTTGPYESLQYFARIFVIHTLGSFPNLISTCVANIDPLRVISASRPRNGTFAVSLFVIGFLSHQSSWRTILPSSRYNLISDTMFIFLPKKL</sequence>
<evidence type="ECO:0000313" key="2">
    <source>
        <dbReference type="Proteomes" id="UP001374535"/>
    </source>
</evidence>
<dbReference type="AlphaFoldDB" id="A0AAQ3MWJ9"/>